<evidence type="ECO:0008006" key="5">
    <source>
        <dbReference type="Google" id="ProtNLM"/>
    </source>
</evidence>
<evidence type="ECO:0000313" key="3">
    <source>
        <dbReference type="EMBL" id="AMK53695.1"/>
    </source>
</evidence>
<keyword evidence="4" id="KW-1185">Reference proteome</keyword>
<dbReference type="AlphaFoldDB" id="A0A140DSR8"/>
<evidence type="ECO:0000256" key="2">
    <source>
        <dbReference type="SAM" id="MobiDB-lite"/>
    </source>
</evidence>
<dbReference type="SUPFAM" id="SSF48452">
    <property type="entry name" value="TPR-like"/>
    <property type="match status" value="1"/>
</dbReference>
<dbReference type="PROSITE" id="PS50005">
    <property type="entry name" value="TPR"/>
    <property type="match status" value="1"/>
</dbReference>
<dbReference type="KEGG" id="fro:AALO17_05610"/>
<feature type="region of interest" description="Disordered" evidence="2">
    <location>
        <begin position="1"/>
        <end position="25"/>
    </location>
</feature>
<name>A0A140DSR8_9FIRM</name>
<protein>
    <recommendedName>
        <fullName evidence="5">Bacterial transcriptional activator domain-containing protein</fullName>
    </recommendedName>
</protein>
<evidence type="ECO:0000313" key="4">
    <source>
        <dbReference type="Proteomes" id="UP000069771"/>
    </source>
</evidence>
<reference evidence="3 4" key="1">
    <citation type="journal article" date="2016" name="Gut Pathog.">
        <title>Whole genome sequencing of "Faecalibaculum rodentium" ALO17, isolated from C57BL/6J laboratory mouse feces.</title>
        <authorList>
            <person name="Lim S."/>
            <person name="Chang D.H."/>
            <person name="Ahn S."/>
            <person name="Kim B.C."/>
        </authorList>
    </citation>
    <scope>NUCLEOTIDE SEQUENCE [LARGE SCALE GENOMIC DNA]</scope>
    <source>
        <strain evidence="3 4">Alo17</strain>
    </source>
</reference>
<proteinExistence type="predicted"/>
<dbReference type="Proteomes" id="UP000069771">
    <property type="component" value="Chromosome"/>
</dbReference>
<feature type="repeat" description="TPR" evidence="1">
    <location>
        <begin position="63"/>
        <end position="96"/>
    </location>
</feature>
<dbReference type="InterPro" id="IPR019734">
    <property type="entry name" value="TPR_rpt"/>
</dbReference>
<gene>
    <name evidence="3" type="ORF">AALO17_05610</name>
</gene>
<feature type="compositionally biased region" description="Polar residues" evidence="2">
    <location>
        <begin position="1"/>
        <end position="10"/>
    </location>
</feature>
<dbReference type="EMBL" id="CP011391">
    <property type="protein sequence ID" value="AMK53695.1"/>
    <property type="molecule type" value="Genomic_DNA"/>
</dbReference>
<accession>A0A140DSR8</accession>
<dbReference type="STRING" id="1702221.AALO17_05610"/>
<dbReference type="GeneID" id="78477395"/>
<evidence type="ECO:0000256" key="1">
    <source>
        <dbReference type="PROSITE-ProRule" id="PRU00339"/>
    </source>
</evidence>
<organism evidence="3 4">
    <name type="scientific">Faecalibaculum rodentium</name>
    <dbReference type="NCBI Taxonomy" id="1702221"/>
    <lineage>
        <taxon>Bacteria</taxon>
        <taxon>Bacillati</taxon>
        <taxon>Bacillota</taxon>
        <taxon>Erysipelotrichia</taxon>
        <taxon>Erysipelotrichales</taxon>
        <taxon>Erysipelotrichaceae</taxon>
        <taxon>Faecalibaculum</taxon>
    </lineage>
</organism>
<dbReference type="Gene3D" id="1.25.40.10">
    <property type="entry name" value="Tetratricopeptide repeat domain"/>
    <property type="match status" value="1"/>
</dbReference>
<sequence length="155" mass="17566">MLNFTKALNTQKRKPGPGNRSDRIPGHTIETVTCQVRSLLKECRLDACRQVILDLMRQYPDAAQPHNLMGLLLEKEGSHIMALHHFRAAVALEPGHRPSLENLNRFSELYYSGEGVFAEEECRPAERENVSACGYQVGYDRKGMAHLYKLSSGRR</sequence>
<dbReference type="RefSeq" id="WP_067555150.1">
    <property type="nucleotide sequence ID" value="NZ_CP011391.1"/>
</dbReference>
<dbReference type="OrthoDB" id="1690769at2"/>
<dbReference type="InterPro" id="IPR011990">
    <property type="entry name" value="TPR-like_helical_dom_sf"/>
</dbReference>
<keyword evidence="1" id="KW-0802">TPR repeat</keyword>